<evidence type="ECO:0000313" key="3">
    <source>
        <dbReference type="Proteomes" id="UP000298663"/>
    </source>
</evidence>
<dbReference type="AlphaFoldDB" id="A0A4U5M8E5"/>
<feature type="region of interest" description="Disordered" evidence="1">
    <location>
        <begin position="35"/>
        <end position="81"/>
    </location>
</feature>
<sequence length="113" mass="12243">MSRESGGNLGREGEILPLSPPPPLAAVFLSPKRLLSGDQSWPGRGGGGGLLPLPAFPSGHKGQPRETEDWLQPQEEHETVGKEKNFYLLERVSGVPMGIREMGIRDKVSMGRT</sequence>
<name>A0A4U5M8E5_STECR</name>
<protein>
    <submittedName>
        <fullName evidence="2">Uncharacterized protein</fullName>
    </submittedName>
</protein>
<accession>A0A4U5M8E5</accession>
<feature type="compositionally biased region" description="Basic and acidic residues" evidence="1">
    <location>
        <begin position="63"/>
        <end position="81"/>
    </location>
</feature>
<feature type="region of interest" description="Disordered" evidence="1">
    <location>
        <begin position="1"/>
        <end position="22"/>
    </location>
</feature>
<organism evidence="2 3">
    <name type="scientific">Steinernema carpocapsae</name>
    <name type="common">Entomopathogenic nematode</name>
    <dbReference type="NCBI Taxonomy" id="34508"/>
    <lineage>
        <taxon>Eukaryota</taxon>
        <taxon>Metazoa</taxon>
        <taxon>Ecdysozoa</taxon>
        <taxon>Nematoda</taxon>
        <taxon>Chromadorea</taxon>
        <taxon>Rhabditida</taxon>
        <taxon>Tylenchina</taxon>
        <taxon>Panagrolaimomorpha</taxon>
        <taxon>Strongyloidoidea</taxon>
        <taxon>Steinernematidae</taxon>
        <taxon>Steinernema</taxon>
    </lineage>
</organism>
<evidence type="ECO:0000313" key="2">
    <source>
        <dbReference type="EMBL" id="TKR65229.1"/>
    </source>
</evidence>
<dbReference type="Proteomes" id="UP000298663">
    <property type="component" value="Unassembled WGS sequence"/>
</dbReference>
<dbReference type="EMBL" id="AZBU02000009">
    <property type="protein sequence ID" value="TKR65229.1"/>
    <property type="molecule type" value="Genomic_DNA"/>
</dbReference>
<gene>
    <name evidence="2" type="ORF">L596_025660</name>
</gene>
<reference evidence="2 3" key="1">
    <citation type="journal article" date="2015" name="Genome Biol.">
        <title>Comparative genomics of Steinernema reveals deeply conserved gene regulatory networks.</title>
        <authorList>
            <person name="Dillman A.R."/>
            <person name="Macchietto M."/>
            <person name="Porter C.F."/>
            <person name="Rogers A."/>
            <person name="Williams B."/>
            <person name="Antoshechkin I."/>
            <person name="Lee M.M."/>
            <person name="Goodwin Z."/>
            <person name="Lu X."/>
            <person name="Lewis E.E."/>
            <person name="Goodrich-Blair H."/>
            <person name="Stock S.P."/>
            <person name="Adams B.J."/>
            <person name="Sternberg P.W."/>
            <person name="Mortazavi A."/>
        </authorList>
    </citation>
    <scope>NUCLEOTIDE SEQUENCE [LARGE SCALE GENOMIC DNA]</scope>
    <source>
        <strain evidence="2 3">ALL</strain>
    </source>
</reference>
<reference evidence="2 3" key="2">
    <citation type="journal article" date="2019" name="G3 (Bethesda)">
        <title>Hybrid Assembly of the Genome of the Entomopathogenic Nematode Steinernema carpocapsae Identifies the X-Chromosome.</title>
        <authorList>
            <person name="Serra L."/>
            <person name="Macchietto M."/>
            <person name="Macias-Munoz A."/>
            <person name="McGill C.J."/>
            <person name="Rodriguez I.M."/>
            <person name="Rodriguez B."/>
            <person name="Murad R."/>
            <person name="Mortazavi A."/>
        </authorList>
    </citation>
    <scope>NUCLEOTIDE SEQUENCE [LARGE SCALE GENOMIC DNA]</scope>
    <source>
        <strain evidence="2 3">ALL</strain>
    </source>
</reference>
<comment type="caution">
    <text evidence="2">The sequence shown here is derived from an EMBL/GenBank/DDBJ whole genome shotgun (WGS) entry which is preliminary data.</text>
</comment>
<keyword evidence="3" id="KW-1185">Reference proteome</keyword>
<evidence type="ECO:0000256" key="1">
    <source>
        <dbReference type="SAM" id="MobiDB-lite"/>
    </source>
</evidence>
<proteinExistence type="predicted"/>